<dbReference type="AlphaFoldDB" id="A0A6L3T326"/>
<evidence type="ECO:0000256" key="1">
    <source>
        <dbReference type="SAM" id="Phobius"/>
    </source>
</evidence>
<organism evidence="2 3">
    <name type="scientific">Methylobacterium soli</name>
    <dbReference type="NCBI Taxonomy" id="553447"/>
    <lineage>
        <taxon>Bacteria</taxon>
        <taxon>Pseudomonadati</taxon>
        <taxon>Pseudomonadota</taxon>
        <taxon>Alphaproteobacteria</taxon>
        <taxon>Hyphomicrobiales</taxon>
        <taxon>Methylobacteriaceae</taxon>
        <taxon>Methylobacterium</taxon>
    </lineage>
</organism>
<feature type="transmembrane region" description="Helical" evidence="1">
    <location>
        <begin position="30"/>
        <end position="51"/>
    </location>
</feature>
<gene>
    <name evidence="2" type="ORF">F6X53_09760</name>
</gene>
<keyword evidence="1" id="KW-0812">Transmembrane</keyword>
<name>A0A6L3T326_9HYPH</name>
<dbReference type="EMBL" id="VZZK01000008">
    <property type="protein sequence ID" value="KAB1079570.1"/>
    <property type="molecule type" value="Genomic_DNA"/>
</dbReference>
<sequence length="71" mass="7537">MTKPGPGGGRPCAAFERARRLWSDESGATAIEYGLIAGLIFCVIAGSLRLFGGKLNGIYERISTNIPPNIN</sequence>
<dbReference type="Pfam" id="PF04964">
    <property type="entry name" value="Flp_Fap"/>
    <property type="match status" value="1"/>
</dbReference>
<protein>
    <submittedName>
        <fullName evidence="2">Flp family type IVb pilin</fullName>
    </submittedName>
</protein>
<keyword evidence="1" id="KW-0472">Membrane</keyword>
<keyword evidence="1" id="KW-1133">Transmembrane helix</keyword>
<accession>A0A6L3T326</accession>
<proteinExistence type="predicted"/>
<evidence type="ECO:0000313" key="2">
    <source>
        <dbReference type="EMBL" id="KAB1079570.1"/>
    </source>
</evidence>
<dbReference type="OrthoDB" id="5325135at2"/>
<evidence type="ECO:0000313" key="3">
    <source>
        <dbReference type="Proteomes" id="UP000474159"/>
    </source>
</evidence>
<dbReference type="Proteomes" id="UP000474159">
    <property type="component" value="Unassembled WGS sequence"/>
</dbReference>
<dbReference type="RefSeq" id="WP_150999833.1">
    <property type="nucleotide sequence ID" value="NZ_BPQY01000440.1"/>
</dbReference>
<dbReference type="InterPro" id="IPR007047">
    <property type="entry name" value="Flp_Fap"/>
</dbReference>
<comment type="caution">
    <text evidence="2">The sequence shown here is derived from an EMBL/GenBank/DDBJ whole genome shotgun (WGS) entry which is preliminary data.</text>
</comment>
<keyword evidence="3" id="KW-1185">Reference proteome</keyword>
<reference evidence="2 3" key="1">
    <citation type="submission" date="2019-09" db="EMBL/GenBank/DDBJ databases">
        <title>YIM 48816 draft genome.</title>
        <authorList>
            <person name="Jiang L."/>
        </authorList>
    </citation>
    <scope>NUCLEOTIDE SEQUENCE [LARGE SCALE GENOMIC DNA]</scope>
    <source>
        <strain evidence="2 3">YIM 48816</strain>
    </source>
</reference>